<protein>
    <submittedName>
        <fullName evidence="2">Uncharacterized protein</fullName>
    </submittedName>
</protein>
<proteinExistence type="predicted"/>
<reference evidence="2 3" key="1">
    <citation type="submission" date="2013-08" db="EMBL/GenBank/DDBJ databases">
        <authorList>
            <person name="Weinstock G."/>
            <person name="Sodergren E."/>
            <person name="Wylie T."/>
            <person name="Fulton L."/>
            <person name="Fulton R."/>
            <person name="Fronick C."/>
            <person name="O'Laughlin M."/>
            <person name="Godfrey J."/>
            <person name="Miner T."/>
            <person name="Herter B."/>
            <person name="Appelbaum E."/>
            <person name="Cordes M."/>
            <person name="Lek S."/>
            <person name="Wollam A."/>
            <person name="Pepin K.H."/>
            <person name="Palsikar V.B."/>
            <person name="Mitreva M."/>
            <person name="Wilson R.K."/>
        </authorList>
    </citation>
    <scope>NUCLEOTIDE SEQUENCE [LARGE SCALE GENOMIC DNA]</scope>
    <source>
        <strain evidence="2 3">F0542</strain>
    </source>
</reference>
<comment type="caution">
    <text evidence="2">The sequence shown here is derived from an EMBL/GenBank/DDBJ whole genome shotgun (WGS) entry which is preliminary data.</text>
</comment>
<accession>U1RV21</accession>
<keyword evidence="3" id="KW-1185">Reference proteome</keyword>
<sequence>MQTTTRTTTDSTSIATVAVVIGGVDGRQSLNMPAQTTHRHQTLHHHQRPIQPTP</sequence>
<organism evidence="2 3">
    <name type="scientific">Actinomyces johnsonii F0542</name>
    <dbReference type="NCBI Taxonomy" id="1321818"/>
    <lineage>
        <taxon>Bacteria</taxon>
        <taxon>Bacillati</taxon>
        <taxon>Actinomycetota</taxon>
        <taxon>Actinomycetes</taxon>
        <taxon>Actinomycetales</taxon>
        <taxon>Actinomycetaceae</taxon>
        <taxon>Actinomyces</taxon>
    </lineage>
</organism>
<dbReference type="Proteomes" id="UP000016536">
    <property type="component" value="Unassembled WGS sequence"/>
</dbReference>
<feature type="non-terminal residue" evidence="2">
    <location>
        <position position="54"/>
    </location>
</feature>
<dbReference type="HOGENOM" id="CLU_3072963_0_0_11"/>
<dbReference type="EMBL" id="AWSE01000189">
    <property type="protein sequence ID" value="ERH22292.1"/>
    <property type="molecule type" value="Genomic_DNA"/>
</dbReference>
<evidence type="ECO:0000256" key="1">
    <source>
        <dbReference type="SAM" id="MobiDB-lite"/>
    </source>
</evidence>
<feature type="region of interest" description="Disordered" evidence="1">
    <location>
        <begin position="28"/>
        <end position="54"/>
    </location>
</feature>
<feature type="compositionally biased region" description="Basic residues" evidence="1">
    <location>
        <begin position="37"/>
        <end position="48"/>
    </location>
</feature>
<dbReference type="AlphaFoldDB" id="U1RV21"/>
<gene>
    <name evidence="2" type="ORF">HMPREF1979_02721</name>
</gene>
<evidence type="ECO:0000313" key="2">
    <source>
        <dbReference type="EMBL" id="ERH22292.1"/>
    </source>
</evidence>
<evidence type="ECO:0000313" key="3">
    <source>
        <dbReference type="Proteomes" id="UP000016536"/>
    </source>
</evidence>
<name>U1RV21_9ACTO</name>